<proteinExistence type="inferred from homology"/>
<evidence type="ECO:0000313" key="28">
    <source>
        <dbReference type="Proteomes" id="UP000187609"/>
    </source>
</evidence>
<feature type="transmembrane region" description="Helical" evidence="22">
    <location>
        <begin position="468"/>
        <end position="491"/>
    </location>
</feature>
<dbReference type="GO" id="GO:0048544">
    <property type="term" value="P:recognition of pollen"/>
    <property type="evidence" value="ECO:0007669"/>
    <property type="project" value="InterPro"/>
</dbReference>
<evidence type="ECO:0000256" key="4">
    <source>
        <dbReference type="ARBA" id="ARBA00022553"/>
    </source>
</evidence>
<dbReference type="InterPro" id="IPR008271">
    <property type="entry name" value="Ser/Thr_kinase_AS"/>
</dbReference>
<evidence type="ECO:0000256" key="21">
    <source>
        <dbReference type="SAM" id="MobiDB-lite"/>
    </source>
</evidence>
<dbReference type="InterPro" id="IPR001480">
    <property type="entry name" value="Bulb-type_lectin_dom"/>
</dbReference>
<dbReference type="FunFam" id="2.90.10.10:FF:000009">
    <property type="entry name" value="Receptor-like serine/threonine-protein kinase SD1-8"/>
    <property type="match status" value="1"/>
</dbReference>
<dbReference type="GeneID" id="109231308"/>
<keyword evidence="28" id="KW-1185">Reference proteome</keyword>
<evidence type="ECO:0000313" key="27">
    <source>
        <dbReference type="EMBL" id="OIT08660.1"/>
    </source>
</evidence>
<evidence type="ECO:0000256" key="9">
    <source>
        <dbReference type="ARBA" id="ARBA00022741"/>
    </source>
</evidence>
<dbReference type="OMA" id="RTIVWET"/>
<sequence length="865" mass="96214">MIPQIVLSLLISMAFGVSSIPNASSEIAKSRNHNVNMTHVAKSTEEFFPTGRKLGSLKGNRKLESLNKSRVVLSGNITILSENNTFELGFFKTNDENRWYLGIWFASVPTPTYVWVANRERPIKNPSLATMEITEDGKLVLKEDSRTIVWETSNLEKAKDVKLLDQGNLVLVSSEGNLVWQSFDFPTDTWLPGMNLTATKWLTSWKSSTDPSQGRYSLRLQPSSYGEIVLVYNGTYPYWSTGNWSENAFVGVPEMTVPYIYRFNFKAPFTPMASFGYSEVSLENGMPPPLTRFIVDFTGQIKQFTWFPQAQSWNMFWSQPENLCKTYGLCGNLGFCNSKSLNPCKCLPGFNPLDNDSWDAGDFSGGCRRESDEVCSKKDGFEEVGMVSYDGARVVSITGTRSECDKECLGNCSCIGLYHNERTKLCKNLYGSLLNLRNLTSDGTMEDKLYVRVQGGGNTQKKLIQGRLLLIEMICGFVVILSVGIGTFLVLKRRRRIMKKNKEEEDVFPIMNLNVFSYKELNAATKGFSEKLGHGGFGTVFLGELSDSSLVAVKRLERPGGGEKEFRAEVCTIGNIQHVNLVRLRGFCSENSHRLLVYEYMPKGSLSAYLRRDGQNLSWEIRFRVAVGTAKGIAYLHEECRSCIIHCDIKPENILLDEHFSAKVSDFGLAKLLGRDFSRVLATMRGTWGYVAPEWISGLAITTKADVYSYGMTLLELIGGRRNVEAPPSARGEEGGTEEKWFFPPWAARQIVEGNVAAVIDERLCGMYDVTEAERVGLVAIWCIQDDESMRPSMGMVVKMLEGVVEVTMPSPPKLLQALVSGESFRGVGVGSDNGTSRGTSHSGGFSSGYNPLPSIVSRESQASV</sequence>
<comment type="catalytic activity">
    <reaction evidence="18 19">
        <text>L-seryl-[protein] + ATP = O-phospho-L-seryl-[protein] + ADP + H(+)</text>
        <dbReference type="Rhea" id="RHEA:17989"/>
        <dbReference type="Rhea" id="RHEA-COMP:9863"/>
        <dbReference type="Rhea" id="RHEA-COMP:11604"/>
        <dbReference type="ChEBI" id="CHEBI:15378"/>
        <dbReference type="ChEBI" id="CHEBI:29999"/>
        <dbReference type="ChEBI" id="CHEBI:30616"/>
        <dbReference type="ChEBI" id="CHEBI:83421"/>
        <dbReference type="ChEBI" id="CHEBI:456216"/>
        <dbReference type="EC" id="2.7.11.1"/>
    </reaction>
</comment>
<gene>
    <name evidence="27" type="primary">SD22</name>
    <name evidence="27" type="ORF">A4A49_39795</name>
</gene>
<evidence type="ECO:0000256" key="11">
    <source>
        <dbReference type="ARBA" id="ARBA00022840"/>
    </source>
</evidence>
<evidence type="ECO:0000259" key="25">
    <source>
        <dbReference type="PROSITE" id="PS50927"/>
    </source>
</evidence>
<evidence type="ECO:0000256" key="5">
    <source>
        <dbReference type="ARBA" id="ARBA00022679"/>
    </source>
</evidence>
<dbReference type="PROSITE" id="PS00107">
    <property type="entry name" value="PROTEIN_KINASE_ATP"/>
    <property type="match status" value="1"/>
</dbReference>
<dbReference type="GO" id="GO:0005524">
    <property type="term" value="F:ATP binding"/>
    <property type="evidence" value="ECO:0007669"/>
    <property type="project" value="UniProtKB-UniRule"/>
</dbReference>
<keyword evidence="10 19" id="KW-0418">Kinase</keyword>
<evidence type="ECO:0000256" key="15">
    <source>
        <dbReference type="ARBA" id="ARBA00023170"/>
    </source>
</evidence>
<keyword evidence="12 22" id="KW-1133">Transmembrane helix</keyword>
<dbReference type="InterPro" id="IPR017441">
    <property type="entry name" value="Protein_kinase_ATP_BS"/>
</dbReference>
<dbReference type="Pfam" id="PF00954">
    <property type="entry name" value="S_locus_glycop"/>
    <property type="match status" value="1"/>
</dbReference>
<dbReference type="Proteomes" id="UP000187609">
    <property type="component" value="Unassembled WGS sequence"/>
</dbReference>
<dbReference type="InterPro" id="IPR036426">
    <property type="entry name" value="Bulb-type_lectin_dom_sf"/>
</dbReference>
<feature type="binding site" evidence="20">
    <location>
        <position position="554"/>
    </location>
    <ligand>
        <name>ATP</name>
        <dbReference type="ChEBI" id="CHEBI:30616"/>
    </ligand>
</feature>
<keyword evidence="8" id="KW-0430">Lectin</keyword>
<evidence type="ECO:0000256" key="18">
    <source>
        <dbReference type="ARBA" id="ARBA00048679"/>
    </source>
</evidence>
<feature type="domain" description="Protein kinase" evidence="24">
    <location>
        <begin position="526"/>
        <end position="805"/>
    </location>
</feature>
<reference evidence="27" key="1">
    <citation type="submission" date="2016-11" db="EMBL/GenBank/DDBJ databases">
        <title>The genome of Nicotiana attenuata.</title>
        <authorList>
            <person name="Xu S."/>
            <person name="Brockmoeller T."/>
            <person name="Gaquerel E."/>
            <person name="Navarro A."/>
            <person name="Kuhl H."/>
            <person name="Gase K."/>
            <person name="Ling Z."/>
            <person name="Zhou W."/>
            <person name="Kreitzer C."/>
            <person name="Stanke M."/>
            <person name="Tang H."/>
            <person name="Lyons E."/>
            <person name="Pandey P."/>
            <person name="Pandey S.P."/>
            <person name="Timmermann B."/>
            <person name="Baldwin I.T."/>
        </authorList>
    </citation>
    <scope>NUCLEOTIDE SEQUENCE [LARGE SCALE GENOMIC DNA]</scope>
    <source>
        <strain evidence="27">UT</strain>
    </source>
</reference>
<evidence type="ECO:0000256" key="1">
    <source>
        <dbReference type="ARBA" id="ARBA00004251"/>
    </source>
</evidence>
<keyword evidence="4" id="KW-0597">Phosphoprotein</keyword>
<dbReference type="PANTHER" id="PTHR47974:SF20">
    <property type="entry name" value="RECEPTOR-LIKE SERINE_THREONINE-PROTEIN KINASE"/>
    <property type="match status" value="1"/>
</dbReference>
<keyword evidence="14" id="KW-1015">Disulfide bond</keyword>
<evidence type="ECO:0000256" key="14">
    <source>
        <dbReference type="ARBA" id="ARBA00023157"/>
    </source>
</evidence>
<keyword evidence="5 19" id="KW-0808">Transferase</keyword>
<evidence type="ECO:0000256" key="6">
    <source>
        <dbReference type="ARBA" id="ARBA00022692"/>
    </source>
</evidence>
<dbReference type="PIRSF" id="PIRSF000641">
    <property type="entry name" value="SRK"/>
    <property type="match status" value="1"/>
</dbReference>
<dbReference type="GO" id="GO:0106310">
    <property type="term" value="F:protein serine kinase activity"/>
    <property type="evidence" value="ECO:0007669"/>
    <property type="project" value="RHEA"/>
</dbReference>
<evidence type="ECO:0000256" key="8">
    <source>
        <dbReference type="ARBA" id="ARBA00022734"/>
    </source>
</evidence>
<accession>A0A1J6IWL3</accession>
<dbReference type="InterPro" id="IPR003609">
    <property type="entry name" value="Pan_app"/>
</dbReference>
<dbReference type="Gramene" id="OIT08660">
    <property type="protein sequence ID" value="OIT08660"/>
    <property type="gene ID" value="A4A49_39795"/>
</dbReference>
<dbReference type="Gene3D" id="2.90.10.10">
    <property type="entry name" value="Bulb-type lectin domain"/>
    <property type="match status" value="1"/>
</dbReference>
<evidence type="ECO:0000256" key="3">
    <source>
        <dbReference type="ARBA" id="ARBA00022527"/>
    </source>
</evidence>
<evidence type="ECO:0000256" key="12">
    <source>
        <dbReference type="ARBA" id="ARBA00022989"/>
    </source>
</evidence>
<dbReference type="OrthoDB" id="643280at2759"/>
<dbReference type="FunFam" id="1.10.510.10:FF:000248">
    <property type="entry name" value="S-receptor-like kinase 5"/>
    <property type="match status" value="1"/>
</dbReference>
<evidence type="ECO:0000256" key="19">
    <source>
        <dbReference type="PIRNR" id="PIRNR000641"/>
    </source>
</evidence>
<dbReference type="InterPro" id="IPR024171">
    <property type="entry name" value="SRK-like_kinase"/>
</dbReference>
<comment type="subcellular location">
    <subcellularLocation>
        <location evidence="1">Cell membrane</location>
        <topology evidence="1">Single-pass type I membrane protein</topology>
    </subcellularLocation>
</comment>
<dbReference type="InterPro" id="IPR011009">
    <property type="entry name" value="Kinase-like_dom_sf"/>
</dbReference>
<dbReference type="CDD" id="cd00028">
    <property type="entry name" value="B_lectin"/>
    <property type="match status" value="1"/>
</dbReference>
<evidence type="ECO:0000256" key="2">
    <source>
        <dbReference type="ARBA" id="ARBA00022475"/>
    </source>
</evidence>
<feature type="compositionally biased region" description="Polar residues" evidence="21">
    <location>
        <begin position="833"/>
        <end position="850"/>
    </location>
</feature>
<keyword evidence="6 22" id="KW-0812">Transmembrane</keyword>
<organism evidence="27 28">
    <name type="scientific">Nicotiana attenuata</name>
    <name type="common">Coyote tobacco</name>
    <dbReference type="NCBI Taxonomy" id="49451"/>
    <lineage>
        <taxon>Eukaryota</taxon>
        <taxon>Viridiplantae</taxon>
        <taxon>Streptophyta</taxon>
        <taxon>Embryophyta</taxon>
        <taxon>Tracheophyta</taxon>
        <taxon>Spermatophyta</taxon>
        <taxon>Magnoliopsida</taxon>
        <taxon>eudicotyledons</taxon>
        <taxon>Gunneridae</taxon>
        <taxon>Pentapetalae</taxon>
        <taxon>asterids</taxon>
        <taxon>lamiids</taxon>
        <taxon>Solanales</taxon>
        <taxon>Solanaceae</taxon>
        <taxon>Nicotianoideae</taxon>
        <taxon>Nicotianeae</taxon>
        <taxon>Nicotiana</taxon>
    </lineage>
</organism>
<dbReference type="GO" id="GO:0005886">
    <property type="term" value="C:plasma membrane"/>
    <property type="evidence" value="ECO:0007669"/>
    <property type="project" value="UniProtKB-SubCell"/>
</dbReference>
<keyword evidence="2" id="KW-1003">Cell membrane</keyword>
<dbReference type="GO" id="GO:0004674">
    <property type="term" value="F:protein serine/threonine kinase activity"/>
    <property type="evidence" value="ECO:0007669"/>
    <property type="project" value="UniProtKB-KW"/>
</dbReference>
<evidence type="ECO:0000256" key="22">
    <source>
        <dbReference type="SAM" id="Phobius"/>
    </source>
</evidence>
<dbReference type="PANTHER" id="PTHR47974">
    <property type="entry name" value="OS07G0415500 PROTEIN"/>
    <property type="match status" value="1"/>
</dbReference>
<dbReference type="EC" id="2.7.11.1" evidence="19"/>
<dbReference type="PROSITE" id="PS50927">
    <property type="entry name" value="BULB_LECTIN"/>
    <property type="match status" value="1"/>
</dbReference>
<dbReference type="PROSITE" id="PS50948">
    <property type="entry name" value="PAN"/>
    <property type="match status" value="1"/>
</dbReference>
<dbReference type="InterPro" id="IPR000858">
    <property type="entry name" value="S_locus_glycoprot_dom"/>
</dbReference>
<protein>
    <recommendedName>
        <fullName evidence="19">Receptor-like serine/threonine-protein kinase</fullName>
        <ecNumber evidence="19">2.7.11.1</ecNumber>
    </recommendedName>
</protein>
<dbReference type="SUPFAM" id="SSF56112">
    <property type="entry name" value="Protein kinase-like (PK-like)"/>
    <property type="match status" value="1"/>
</dbReference>
<evidence type="ECO:0000256" key="17">
    <source>
        <dbReference type="ARBA" id="ARBA00047899"/>
    </source>
</evidence>
<evidence type="ECO:0000256" key="23">
    <source>
        <dbReference type="SAM" id="SignalP"/>
    </source>
</evidence>
<comment type="similarity">
    <text evidence="19">Belongs to the protein kinase superfamily. Ser/Thr protein kinase family.</text>
</comment>
<evidence type="ECO:0000256" key="20">
    <source>
        <dbReference type="PROSITE-ProRule" id="PRU10141"/>
    </source>
</evidence>
<keyword evidence="13 22" id="KW-0472">Membrane</keyword>
<dbReference type="AlphaFoldDB" id="A0A1J6IWL3"/>
<dbReference type="Gene3D" id="3.30.200.20">
    <property type="entry name" value="Phosphorylase Kinase, domain 1"/>
    <property type="match status" value="1"/>
</dbReference>
<keyword evidence="11 19" id="KW-0067">ATP-binding</keyword>
<dbReference type="PROSITE" id="PS00108">
    <property type="entry name" value="PROTEIN_KINASE_ST"/>
    <property type="match status" value="1"/>
</dbReference>
<name>A0A1J6IWL3_NICAT</name>
<dbReference type="GO" id="GO:0030246">
    <property type="term" value="F:carbohydrate binding"/>
    <property type="evidence" value="ECO:0007669"/>
    <property type="project" value="UniProtKB-KW"/>
</dbReference>
<evidence type="ECO:0000259" key="24">
    <source>
        <dbReference type="PROSITE" id="PS50011"/>
    </source>
</evidence>
<comment type="catalytic activity">
    <reaction evidence="17 19">
        <text>L-threonyl-[protein] + ATP = O-phospho-L-threonyl-[protein] + ADP + H(+)</text>
        <dbReference type="Rhea" id="RHEA:46608"/>
        <dbReference type="Rhea" id="RHEA-COMP:11060"/>
        <dbReference type="Rhea" id="RHEA-COMP:11605"/>
        <dbReference type="ChEBI" id="CHEBI:15378"/>
        <dbReference type="ChEBI" id="CHEBI:30013"/>
        <dbReference type="ChEBI" id="CHEBI:30616"/>
        <dbReference type="ChEBI" id="CHEBI:61977"/>
        <dbReference type="ChEBI" id="CHEBI:456216"/>
        <dbReference type="EC" id="2.7.11.1"/>
    </reaction>
</comment>
<evidence type="ECO:0000256" key="13">
    <source>
        <dbReference type="ARBA" id="ARBA00023136"/>
    </source>
</evidence>
<feature type="domain" description="Apple" evidence="26">
    <location>
        <begin position="375"/>
        <end position="454"/>
    </location>
</feature>
<dbReference type="Gene3D" id="1.10.510.10">
    <property type="entry name" value="Transferase(Phosphotransferase) domain 1"/>
    <property type="match status" value="1"/>
</dbReference>
<comment type="caution">
    <text evidence="27">The sequence shown here is derived from an EMBL/GenBank/DDBJ whole genome shotgun (WGS) entry which is preliminary data.</text>
</comment>
<dbReference type="Pfam" id="PF00069">
    <property type="entry name" value="Pkinase"/>
    <property type="match status" value="1"/>
</dbReference>
<keyword evidence="15" id="KW-0675">Receptor</keyword>
<dbReference type="Pfam" id="PF01453">
    <property type="entry name" value="B_lectin"/>
    <property type="match status" value="1"/>
</dbReference>
<dbReference type="CDD" id="cd01098">
    <property type="entry name" value="PAN_AP_plant"/>
    <property type="match status" value="1"/>
</dbReference>
<evidence type="ECO:0000259" key="26">
    <source>
        <dbReference type="PROSITE" id="PS50948"/>
    </source>
</evidence>
<feature type="chain" id="PRO_5012814562" description="Receptor-like serine/threonine-protein kinase" evidence="23">
    <location>
        <begin position="20"/>
        <end position="865"/>
    </location>
</feature>
<evidence type="ECO:0000256" key="7">
    <source>
        <dbReference type="ARBA" id="ARBA00022729"/>
    </source>
</evidence>
<feature type="signal peptide" evidence="23">
    <location>
        <begin position="1"/>
        <end position="19"/>
    </location>
</feature>
<dbReference type="EMBL" id="MJEQ01037183">
    <property type="protein sequence ID" value="OIT08660.1"/>
    <property type="molecule type" value="Genomic_DNA"/>
</dbReference>
<keyword evidence="9 19" id="KW-0547">Nucleotide-binding</keyword>
<evidence type="ECO:0000256" key="16">
    <source>
        <dbReference type="ARBA" id="ARBA00023180"/>
    </source>
</evidence>
<feature type="region of interest" description="Disordered" evidence="21">
    <location>
        <begin position="830"/>
        <end position="865"/>
    </location>
</feature>
<keyword evidence="16" id="KW-0325">Glycoprotein</keyword>
<evidence type="ECO:0000256" key="10">
    <source>
        <dbReference type="ARBA" id="ARBA00022777"/>
    </source>
</evidence>
<keyword evidence="3 19" id="KW-0723">Serine/threonine-protein kinase</keyword>
<dbReference type="SMART" id="SM00108">
    <property type="entry name" value="B_lectin"/>
    <property type="match status" value="1"/>
</dbReference>
<dbReference type="FunFam" id="3.30.200.20:FF:000370">
    <property type="entry name" value="Receptor-like protein kinase 4"/>
    <property type="match status" value="1"/>
</dbReference>
<dbReference type="InterPro" id="IPR000719">
    <property type="entry name" value="Prot_kinase_dom"/>
</dbReference>
<keyword evidence="7 23" id="KW-0732">Signal</keyword>
<feature type="domain" description="Bulb-type lectin" evidence="25">
    <location>
        <begin position="64"/>
        <end position="184"/>
    </location>
</feature>
<dbReference type="SMART" id="SM00220">
    <property type="entry name" value="S_TKc"/>
    <property type="match status" value="1"/>
</dbReference>
<dbReference type="SMR" id="A0A1J6IWL3"/>
<dbReference type="PROSITE" id="PS50011">
    <property type="entry name" value="PROTEIN_KINASE_DOM"/>
    <property type="match status" value="1"/>
</dbReference>
<dbReference type="KEGG" id="nau:109231308"/>
<dbReference type="SUPFAM" id="SSF51110">
    <property type="entry name" value="alpha-D-mannose-specific plant lectins"/>
    <property type="match status" value="1"/>
</dbReference>